<evidence type="ECO:0000256" key="1">
    <source>
        <dbReference type="SAM" id="Phobius"/>
    </source>
</evidence>
<dbReference type="AlphaFoldDB" id="A0A8J3BUH8"/>
<dbReference type="EMBL" id="BMQC01000015">
    <property type="protein sequence ID" value="GGK38865.1"/>
    <property type="molecule type" value="Genomic_DNA"/>
</dbReference>
<keyword evidence="1" id="KW-0812">Transmembrane</keyword>
<comment type="caution">
    <text evidence="2">The sequence shown here is derived from an EMBL/GenBank/DDBJ whole genome shotgun (WGS) entry which is preliminary data.</text>
</comment>
<reference evidence="2" key="1">
    <citation type="journal article" date="2014" name="Int. J. Syst. Evol. Microbiol.">
        <title>Complete genome sequence of Corynebacterium casei LMG S-19264T (=DSM 44701T), isolated from a smear-ripened cheese.</title>
        <authorList>
            <consortium name="US DOE Joint Genome Institute (JGI-PGF)"/>
            <person name="Walter F."/>
            <person name="Albersmeier A."/>
            <person name="Kalinowski J."/>
            <person name="Ruckert C."/>
        </authorList>
    </citation>
    <scope>NUCLEOTIDE SEQUENCE</scope>
    <source>
        <strain evidence="2">JCM 3091</strain>
    </source>
</reference>
<accession>A0A8J3BUH8</accession>
<feature type="transmembrane region" description="Helical" evidence="1">
    <location>
        <begin position="73"/>
        <end position="94"/>
    </location>
</feature>
<dbReference type="Proteomes" id="UP000662200">
    <property type="component" value="Unassembled WGS sequence"/>
</dbReference>
<reference evidence="2" key="2">
    <citation type="submission" date="2020-09" db="EMBL/GenBank/DDBJ databases">
        <authorList>
            <person name="Sun Q."/>
            <person name="Ohkuma M."/>
        </authorList>
    </citation>
    <scope>NUCLEOTIDE SEQUENCE</scope>
    <source>
        <strain evidence="2">JCM 3091</strain>
    </source>
</reference>
<keyword evidence="1" id="KW-0472">Membrane</keyword>
<evidence type="ECO:0000313" key="2">
    <source>
        <dbReference type="EMBL" id="GGK38865.1"/>
    </source>
</evidence>
<gene>
    <name evidence="2" type="ORF">GCM10010124_34610</name>
</gene>
<feature type="transmembrane region" description="Helical" evidence="1">
    <location>
        <begin position="101"/>
        <end position="122"/>
    </location>
</feature>
<organism evidence="2 3">
    <name type="scientific">Pilimelia terevasa</name>
    <dbReference type="NCBI Taxonomy" id="53372"/>
    <lineage>
        <taxon>Bacteria</taxon>
        <taxon>Bacillati</taxon>
        <taxon>Actinomycetota</taxon>
        <taxon>Actinomycetes</taxon>
        <taxon>Micromonosporales</taxon>
        <taxon>Micromonosporaceae</taxon>
        <taxon>Pilimelia</taxon>
    </lineage>
</organism>
<proteinExistence type="predicted"/>
<protein>
    <submittedName>
        <fullName evidence="2">Uncharacterized protein</fullName>
    </submittedName>
</protein>
<dbReference type="RefSeq" id="WP_189115396.1">
    <property type="nucleotide sequence ID" value="NZ_BMQC01000015.1"/>
</dbReference>
<sequence length="174" mass="17843">MHRDTGFVGLRPGGGRRAAWLVPVAVLLLVAVPVAVWGLVGDLSTYHGAEGDSLGPDRMYPPLDVSPQAARRWVTAAALAAPAAALALLWAVVTSRLDGRWLFVLLPLAAAGALAGFGHRVVTAGVIGANIGGGMVMLVLLPVACLLVAGALTTAAVLLLRGLPSRRSRPLRGP</sequence>
<keyword evidence="3" id="KW-1185">Reference proteome</keyword>
<feature type="transmembrane region" description="Helical" evidence="1">
    <location>
        <begin position="20"/>
        <end position="40"/>
    </location>
</feature>
<feature type="transmembrane region" description="Helical" evidence="1">
    <location>
        <begin position="134"/>
        <end position="160"/>
    </location>
</feature>
<name>A0A8J3BUH8_9ACTN</name>
<evidence type="ECO:0000313" key="3">
    <source>
        <dbReference type="Proteomes" id="UP000662200"/>
    </source>
</evidence>
<keyword evidence="1" id="KW-1133">Transmembrane helix</keyword>